<dbReference type="AlphaFoldDB" id="A0ABD1ZTR2"/>
<gene>
    <name evidence="2" type="ORF">V1478_018774</name>
</gene>
<feature type="region of interest" description="Disordered" evidence="1">
    <location>
        <begin position="149"/>
        <end position="168"/>
    </location>
</feature>
<keyword evidence="3" id="KW-1185">Reference proteome</keyword>
<name>A0ABD1ZTR2_VESSQ</name>
<proteinExistence type="predicted"/>
<evidence type="ECO:0000256" key="1">
    <source>
        <dbReference type="SAM" id="MobiDB-lite"/>
    </source>
</evidence>
<evidence type="ECO:0000313" key="3">
    <source>
        <dbReference type="Proteomes" id="UP001607302"/>
    </source>
</evidence>
<reference evidence="2 3" key="1">
    <citation type="journal article" date="2024" name="Ann. Entomol. Soc. Am.">
        <title>Genomic analyses of the southern and eastern yellowjacket wasps (Hymenoptera: Vespidae) reveal evolutionary signatures of social life.</title>
        <authorList>
            <person name="Catto M.A."/>
            <person name="Caine P.B."/>
            <person name="Orr S.E."/>
            <person name="Hunt B.G."/>
            <person name="Goodisman M.A.D."/>
        </authorList>
    </citation>
    <scope>NUCLEOTIDE SEQUENCE [LARGE SCALE GENOMIC DNA]</scope>
    <source>
        <strain evidence="2">233</strain>
        <tissue evidence="2">Head and thorax</tissue>
    </source>
</reference>
<organism evidence="2 3">
    <name type="scientific">Vespula squamosa</name>
    <name type="common">Southern yellow jacket</name>
    <name type="synonym">Wasp</name>
    <dbReference type="NCBI Taxonomy" id="30214"/>
    <lineage>
        <taxon>Eukaryota</taxon>
        <taxon>Metazoa</taxon>
        <taxon>Ecdysozoa</taxon>
        <taxon>Arthropoda</taxon>
        <taxon>Hexapoda</taxon>
        <taxon>Insecta</taxon>
        <taxon>Pterygota</taxon>
        <taxon>Neoptera</taxon>
        <taxon>Endopterygota</taxon>
        <taxon>Hymenoptera</taxon>
        <taxon>Apocrita</taxon>
        <taxon>Aculeata</taxon>
        <taxon>Vespoidea</taxon>
        <taxon>Vespidae</taxon>
        <taxon>Vespinae</taxon>
        <taxon>Vespula</taxon>
    </lineage>
</organism>
<evidence type="ECO:0000313" key="2">
    <source>
        <dbReference type="EMBL" id="KAL2711753.1"/>
    </source>
</evidence>
<accession>A0ABD1ZTR2</accession>
<feature type="compositionally biased region" description="Basic and acidic residues" evidence="1">
    <location>
        <begin position="155"/>
        <end position="168"/>
    </location>
</feature>
<dbReference type="EMBL" id="JAUDFV010000173">
    <property type="protein sequence ID" value="KAL2711753.1"/>
    <property type="molecule type" value="Genomic_DNA"/>
</dbReference>
<dbReference type="Proteomes" id="UP001607302">
    <property type="component" value="Unassembled WGS sequence"/>
</dbReference>
<sequence length="168" mass="19532">MVWIRRLTEEDIRPSSTCLREEQKSLRIIILKLKRVTVYVIGHSSKSTYLHLYFSNKWPEHIEYSDVFSVRCRSVYNDCVSSCYIDCLGSRSLRDCYKLTPSSSAPCATKGLRDDDGRMKGNQRTRLLLLRRVIQRAWWQRVLGSRNGAGINPSTRERNESDPEEGSR</sequence>
<protein>
    <submittedName>
        <fullName evidence="2">Uncharacterized protein</fullName>
    </submittedName>
</protein>
<comment type="caution">
    <text evidence="2">The sequence shown here is derived from an EMBL/GenBank/DDBJ whole genome shotgun (WGS) entry which is preliminary data.</text>
</comment>